<evidence type="ECO:0008006" key="3">
    <source>
        <dbReference type="Google" id="ProtNLM"/>
    </source>
</evidence>
<reference evidence="1 2" key="1">
    <citation type="submission" date="2020-08" db="EMBL/GenBank/DDBJ databases">
        <title>Genomic Encyclopedia of Type Strains, Phase IV (KMG-IV): sequencing the most valuable type-strain genomes for metagenomic binning, comparative biology and taxonomic classification.</title>
        <authorList>
            <person name="Goeker M."/>
        </authorList>
    </citation>
    <scope>NUCLEOTIDE SEQUENCE [LARGE SCALE GENOMIC DNA]</scope>
    <source>
        <strain evidence="1 2">DSM 105434</strain>
    </source>
</reference>
<dbReference type="RefSeq" id="WP_164973581.1">
    <property type="nucleotide sequence ID" value="NZ_JACHFV010000029.1"/>
</dbReference>
<proteinExistence type="predicted"/>
<sequence length="261" mass="29029">MLPRGPRRLLELLHGFGVDVVGVRGYAVVPSQVTLHQPQEVIARALRCCLKSVYNWTRHLEALGLVDARPHFTTSKGTTRADGTLYAVSLKPGHRAHLTHADLSHEWRDLDADREAGRTAWKLLTGSDPREEAEWYQVLRDWAVTPGSFTSHPLKSDPVNGPETVQDVIYTLPLLAEAHPTKRAALVGMLGAALARRLDGGMTWRRLWCRLIWDAWTAEVEGRGGLQVLAAQLARLEADRREWPGLRSPGALLASRLREAA</sequence>
<keyword evidence="2" id="KW-1185">Reference proteome</keyword>
<name>A0ABR6MZW7_9DEIO</name>
<comment type="caution">
    <text evidence="1">The sequence shown here is derived from an EMBL/GenBank/DDBJ whole genome shotgun (WGS) entry which is preliminary data.</text>
</comment>
<dbReference type="EMBL" id="JACHFV010000029">
    <property type="protein sequence ID" value="MBB5297485.1"/>
    <property type="molecule type" value="Genomic_DNA"/>
</dbReference>
<dbReference type="Proteomes" id="UP000536909">
    <property type="component" value="Unassembled WGS sequence"/>
</dbReference>
<protein>
    <recommendedName>
        <fullName evidence="3">Helix-turn-helix domain-containing protein</fullName>
    </recommendedName>
</protein>
<evidence type="ECO:0000313" key="1">
    <source>
        <dbReference type="EMBL" id="MBB5297485.1"/>
    </source>
</evidence>
<gene>
    <name evidence="1" type="ORF">HNQ10_004358</name>
</gene>
<evidence type="ECO:0000313" key="2">
    <source>
        <dbReference type="Proteomes" id="UP000536909"/>
    </source>
</evidence>
<organism evidence="1 2">
    <name type="scientific">Deinococcus metallilatus</name>
    <dbReference type="NCBI Taxonomy" id="1211322"/>
    <lineage>
        <taxon>Bacteria</taxon>
        <taxon>Thermotogati</taxon>
        <taxon>Deinococcota</taxon>
        <taxon>Deinococci</taxon>
        <taxon>Deinococcales</taxon>
        <taxon>Deinococcaceae</taxon>
        <taxon>Deinococcus</taxon>
    </lineage>
</organism>
<accession>A0ABR6MZW7</accession>